<gene>
    <name evidence="1" type="ORF">M5D45_05450</name>
</gene>
<name>A0AAE9I0J0_9BURK</name>
<evidence type="ECO:0000313" key="2">
    <source>
        <dbReference type="Proteomes" id="UP001056132"/>
    </source>
</evidence>
<dbReference type="Proteomes" id="UP001056132">
    <property type="component" value="Chromosome 1"/>
</dbReference>
<reference evidence="1" key="1">
    <citation type="journal article" date="2022" name="Microbiol. Resour. Announc.">
        <title>Genome Sequence of Cupriavidus campinensis Strain G5, a Member of a Bacterial Consortium Capable of Polyethylene Degradation.</title>
        <authorList>
            <person name="Schneider B."/>
            <person name="Pfeiffer F."/>
            <person name="Dyall-Smith M."/>
            <person name="Kunte H.J."/>
        </authorList>
    </citation>
    <scope>NUCLEOTIDE SEQUENCE</scope>
    <source>
        <strain evidence="1">G5</strain>
    </source>
</reference>
<proteinExistence type="predicted"/>
<reference evidence="1" key="2">
    <citation type="submission" date="2022-05" db="EMBL/GenBank/DDBJ databases">
        <authorList>
            <person name="Kunte H.-J."/>
        </authorList>
    </citation>
    <scope>NUCLEOTIDE SEQUENCE</scope>
    <source>
        <strain evidence="1">G5</strain>
    </source>
</reference>
<organism evidence="1 2">
    <name type="scientific">Cupriavidus campinensis</name>
    <dbReference type="NCBI Taxonomy" id="151783"/>
    <lineage>
        <taxon>Bacteria</taxon>
        <taxon>Pseudomonadati</taxon>
        <taxon>Pseudomonadota</taxon>
        <taxon>Betaproteobacteria</taxon>
        <taxon>Burkholderiales</taxon>
        <taxon>Burkholderiaceae</taxon>
        <taxon>Cupriavidus</taxon>
    </lineage>
</organism>
<evidence type="ECO:0000313" key="1">
    <source>
        <dbReference type="EMBL" id="URF05267.1"/>
    </source>
</evidence>
<dbReference type="EMBL" id="CP097330">
    <property type="protein sequence ID" value="URF05267.1"/>
    <property type="molecule type" value="Genomic_DNA"/>
</dbReference>
<protein>
    <submittedName>
        <fullName evidence="1">Uncharacterized protein</fullName>
    </submittedName>
</protein>
<dbReference type="KEGG" id="ccam:M5D45_05450"/>
<sequence length="62" mass="6903">MVDENNLFALIVSATNTADAIANDARQTASDREVARRIRDAIKVWKGTAFNFREWHPGAATK</sequence>
<dbReference type="RefSeq" id="WP_250025164.1">
    <property type="nucleotide sequence ID" value="NZ_CP097330.1"/>
</dbReference>
<dbReference type="AlphaFoldDB" id="A0AAE9I0J0"/>
<accession>A0AAE9I0J0</accession>